<dbReference type="NCBIfam" id="TIGR02913">
    <property type="entry name" value="HAF_rpt"/>
    <property type="match status" value="1"/>
</dbReference>
<evidence type="ECO:0000313" key="1">
    <source>
        <dbReference type="EMBL" id="PXX42118.1"/>
    </source>
</evidence>
<dbReference type="RefSeq" id="WP_110256542.1">
    <property type="nucleotide sequence ID" value="NZ_QJKB01000006.1"/>
</dbReference>
<organism evidence="1 2">
    <name type="scientific">Undibacterium pigrum</name>
    <dbReference type="NCBI Taxonomy" id="401470"/>
    <lineage>
        <taxon>Bacteria</taxon>
        <taxon>Pseudomonadati</taxon>
        <taxon>Pseudomonadota</taxon>
        <taxon>Betaproteobacteria</taxon>
        <taxon>Burkholderiales</taxon>
        <taxon>Oxalobacteraceae</taxon>
        <taxon>Undibacterium</taxon>
    </lineage>
</organism>
<comment type="caution">
    <text evidence="1">The sequence shown here is derived from an EMBL/GenBank/DDBJ whole genome shotgun (WGS) entry which is preliminary data.</text>
</comment>
<dbReference type="EMBL" id="QJKB01000006">
    <property type="protein sequence ID" value="PXX42118.1"/>
    <property type="molecule type" value="Genomic_DNA"/>
</dbReference>
<name>A0A318J6Y7_9BURK</name>
<keyword evidence="2" id="KW-1185">Reference proteome</keyword>
<dbReference type="InterPro" id="IPR014262">
    <property type="entry name" value="HAF_rpt"/>
</dbReference>
<accession>A0A318J6Y7</accession>
<sequence length="378" mass="40387">MSSNEVSFQKTLYTYADLSTFGGRYSYANAINNFGEMVGNDTKNESGNSQKYGAPTSYAAIWSNAYYVPKTTLLAEVDSRAYGINNLSTIVGTSLKEGVAGYQLVATAWQNGEAHYLESLSNGQFKSVAKSINDKGIIVGDSFSGNSWDEHHATLWNEAGAIDLGTLGGKDSTANAINNTGVVVGWASGAELGDYMHPVMWAEGKIINLSPTHHGVASSVNDSGIVVGSIFDDEMYAHPMLWINQKEIALQANAGAYCYAITINNKNQIVGSEIASNGEFHALLWNTPDSAPIDLNLYLDRSQLDAGWRLASATDINEQGWIVGSAFNNITYETHAFVLTANGITGLTGLAPAEVVALAAPAISVTHESNADIWTGIY</sequence>
<gene>
    <name evidence="1" type="ORF">DFR42_106298</name>
</gene>
<dbReference type="Proteomes" id="UP000247792">
    <property type="component" value="Unassembled WGS sequence"/>
</dbReference>
<protein>
    <submittedName>
        <fullName evidence="1">Putative HAF family extracellular repeat protein</fullName>
    </submittedName>
</protein>
<proteinExistence type="predicted"/>
<reference evidence="1 2" key="1">
    <citation type="submission" date="2018-05" db="EMBL/GenBank/DDBJ databases">
        <title>Genomic Encyclopedia of Type Strains, Phase IV (KMG-IV): sequencing the most valuable type-strain genomes for metagenomic binning, comparative biology and taxonomic classification.</title>
        <authorList>
            <person name="Goeker M."/>
        </authorList>
    </citation>
    <scope>NUCLEOTIDE SEQUENCE [LARGE SCALE GENOMIC DNA]</scope>
    <source>
        <strain evidence="1 2">DSM 19792</strain>
    </source>
</reference>
<dbReference type="OrthoDB" id="8558647at2"/>
<dbReference type="AlphaFoldDB" id="A0A318J6Y7"/>
<evidence type="ECO:0000313" key="2">
    <source>
        <dbReference type="Proteomes" id="UP000247792"/>
    </source>
</evidence>